<dbReference type="InterPro" id="IPR003439">
    <property type="entry name" value="ABC_transporter-like_ATP-bd"/>
</dbReference>
<evidence type="ECO:0000256" key="3">
    <source>
        <dbReference type="ARBA" id="ARBA00022741"/>
    </source>
</evidence>
<sequence>MSKISEIIKTTNLTKIYGQQKSVDHLNITVNQGEIYGFLGRNGAGKTTTIRMLLGLIKPTSGQIELFGEDLFKNKKEILRRIGSMVEVPGFYENLTARENLLVNAKIIGVHKKNAIEEALEIVDLHHETRKLVGKYSLGMKQRLGIARALLHYPELLILDEPTNGLDPIGIKEMRSLIQSLAKERNITIFVSSHILSEIEQLADHMGIIHEGKLLEEIGFESLRKRNRKYLEFQVSNDNKAAMLLESHFGILDYEVHDEGNIRVYSHLGNQGKLNKVFVENDIEVLKIKVSEDNLEDYFTKLVGGGAIG</sequence>
<evidence type="ECO:0000313" key="6">
    <source>
        <dbReference type="EMBL" id="GGP16376.1"/>
    </source>
</evidence>
<organism evidence="6 7">
    <name type="scientific">Oceanobacillus neutriphilus</name>
    <dbReference type="NCBI Taxonomy" id="531815"/>
    <lineage>
        <taxon>Bacteria</taxon>
        <taxon>Bacillati</taxon>
        <taxon>Bacillota</taxon>
        <taxon>Bacilli</taxon>
        <taxon>Bacillales</taxon>
        <taxon>Bacillaceae</taxon>
        <taxon>Oceanobacillus</taxon>
    </lineage>
</organism>
<dbReference type="CDD" id="cd03268">
    <property type="entry name" value="ABC_BcrA_bacitracin_resist"/>
    <property type="match status" value="1"/>
</dbReference>
<keyword evidence="4 6" id="KW-0067">ATP-binding</keyword>
<proteinExistence type="inferred from homology"/>
<dbReference type="InterPro" id="IPR017871">
    <property type="entry name" value="ABC_transporter-like_CS"/>
</dbReference>
<comment type="caution">
    <text evidence="6">The sequence shown here is derived from an EMBL/GenBank/DDBJ whole genome shotgun (WGS) entry which is preliminary data.</text>
</comment>
<dbReference type="PANTHER" id="PTHR43335:SF8">
    <property type="entry name" value="ABC TRANSPORTER, ATP-BINDING PROTEIN"/>
    <property type="match status" value="1"/>
</dbReference>
<dbReference type="Pfam" id="PF00005">
    <property type="entry name" value="ABC_tran"/>
    <property type="match status" value="1"/>
</dbReference>
<name>A0ABQ2P2Q0_9BACI</name>
<evidence type="ECO:0000256" key="2">
    <source>
        <dbReference type="ARBA" id="ARBA00022448"/>
    </source>
</evidence>
<dbReference type="SMART" id="SM00382">
    <property type="entry name" value="AAA"/>
    <property type="match status" value="1"/>
</dbReference>
<feature type="domain" description="ABC transporter" evidence="5">
    <location>
        <begin position="8"/>
        <end position="236"/>
    </location>
</feature>
<dbReference type="EMBL" id="BMLW01000019">
    <property type="protein sequence ID" value="GGP16376.1"/>
    <property type="molecule type" value="Genomic_DNA"/>
</dbReference>
<protein>
    <submittedName>
        <fullName evidence="6">Bacitracin ABC transporter ATP-binding protein</fullName>
    </submittedName>
</protein>
<keyword evidence="7" id="KW-1185">Reference proteome</keyword>
<dbReference type="InterPro" id="IPR003593">
    <property type="entry name" value="AAA+_ATPase"/>
</dbReference>
<keyword evidence="2" id="KW-0813">Transport</keyword>
<reference evidence="7" key="1">
    <citation type="journal article" date="2019" name="Int. J. Syst. Evol. Microbiol.">
        <title>The Global Catalogue of Microorganisms (GCM) 10K type strain sequencing project: providing services to taxonomists for standard genome sequencing and annotation.</title>
        <authorList>
            <consortium name="The Broad Institute Genomics Platform"/>
            <consortium name="The Broad Institute Genome Sequencing Center for Infectious Disease"/>
            <person name="Wu L."/>
            <person name="Ma J."/>
        </authorList>
    </citation>
    <scope>NUCLEOTIDE SEQUENCE [LARGE SCALE GENOMIC DNA]</scope>
    <source>
        <strain evidence="7">CGMCC 1.7693</strain>
    </source>
</reference>
<evidence type="ECO:0000256" key="4">
    <source>
        <dbReference type="ARBA" id="ARBA00022840"/>
    </source>
</evidence>
<evidence type="ECO:0000256" key="1">
    <source>
        <dbReference type="ARBA" id="ARBA00005417"/>
    </source>
</evidence>
<dbReference type="PROSITE" id="PS50893">
    <property type="entry name" value="ABC_TRANSPORTER_2"/>
    <property type="match status" value="1"/>
</dbReference>
<dbReference type="PROSITE" id="PS00211">
    <property type="entry name" value="ABC_TRANSPORTER_1"/>
    <property type="match status" value="1"/>
</dbReference>
<evidence type="ECO:0000259" key="5">
    <source>
        <dbReference type="PROSITE" id="PS50893"/>
    </source>
</evidence>
<dbReference type="GO" id="GO:0005524">
    <property type="term" value="F:ATP binding"/>
    <property type="evidence" value="ECO:0007669"/>
    <property type="project" value="UniProtKB-KW"/>
</dbReference>
<accession>A0ABQ2P2Q0</accession>
<dbReference type="Gene3D" id="3.40.50.300">
    <property type="entry name" value="P-loop containing nucleotide triphosphate hydrolases"/>
    <property type="match status" value="1"/>
</dbReference>
<comment type="similarity">
    <text evidence="1">Belongs to the ABC transporter superfamily.</text>
</comment>
<keyword evidence="3" id="KW-0547">Nucleotide-binding</keyword>
<dbReference type="PANTHER" id="PTHR43335">
    <property type="entry name" value="ABC TRANSPORTER, ATP-BINDING PROTEIN"/>
    <property type="match status" value="1"/>
</dbReference>
<dbReference type="InterPro" id="IPR027417">
    <property type="entry name" value="P-loop_NTPase"/>
</dbReference>
<gene>
    <name evidence="6" type="primary">bcrA</name>
    <name evidence="6" type="ORF">GCM10011346_48170</name>
</gene>
<evidence type="ECO:0000313" key="7">
    <source>
        <dbReference type="Proteomes" id="UP000641206"/>
    </source>
</evidence>
<dbReference type="SUPFAM" id="SSF52540">
    <property type="entry name" value="P-loop containing nucleoside triphosphate hydrolases"/>
    <property type="match status" value="1"/>
</dbReference>
<dbReference type="Proteomes" id="UP000641206">
    <property type="component" value="Unassembled WGS sequence"/>
</dbReference>